<evidence type="ECO:0000313" key="7">
    <source>
        <dbReference type="EMBL" id="RKS95639.1"/>
    </source>
</evidence>
<feature type="signal peptide" evidence="6">
    <location>
        <begin position="1"/>
        <end position="20"/>
    </location>
</feature>
<keyword evidence="1" id="KW-1003">Cell membrane</keyword>
<dbReference type="PANTHER" id="PTHR41164">
    <property type="entry name" value="CURLI PRODUCTION ASSEMBLY/TRANSPORT COMPONENT CSGG"/>
    <property type="match status" value="1"/>
</dbReference>
<accession>A0A495S7M9</accession>
<keyword evidence="2 6" id="KW-0732">Signal</keyword>
<evidence type="ECO:0000256" key="1">
    <source>
        <dbReference type="ARBA" id="ARBA00022475"/>
    </source>
</evidence>
<comment type="caution">
    <text evidence="7">The sequence shown here is derived from an EMBL/GenBank/DDBJ whole genome shotgun (WGS) entry which is preliminary data.</text>
</comment>
<protein>
    <submittedName>
        <fullName evidence="7">Curli production assembly/transport component CsgG</fullName>
    </submittedName>
</protein>
<dbReference type="Pfam" id="PF03783">
    <property type="entry name" value="CsgG"/>
    <property type="match status" value="1"/>
</dbReference>
<dbReference type="Gene3D" id="2.40.160.20">
    <property type="match status" value="1"/>
</dbReference>
<reference evidence="7 8" key="1">
    <citation type="submission" date="2018-10" db="EMBL/GenBank/DDBJ databases">
        <title>Genomic Encyclopedia of Archaeal and Bacterial Type Strains, Phase II (KMG-II): from individual species to whole genera.</title>
        <authorList>
            <person name="Goeker M."/>
        </authorList>
    </citation>
    <scope>NUCLEOTIDE SEQUENCE [LARGE SCALE GENOMIC DNA]</scope>
    <source>
        <strain evidence="7 8">DSM 15094</strain>
    </source>
</reference>
<dbReference type="EMBL" id="RBXA01000001">
    <property type="protein sequence ID" value="RKS95639.1"/>
    <property type="molecule type" value="Genomic_DNA"/>
</dbReference>
<dbReference type="Proteomes" id="UP000280091">
    <property type="component" value="Unassembled WGS sequence"/>
</dbReference>
<dbReference type="AlphaFoldDB" id="A0A495S7M9"/>
<dbReference type="SUPFAM" id="SSF56925">
    <property type="entry name" value="OMPA-like"/>
    <property type="match status" value="1"/>
</dbReference>
<keyword evidence="5" id="KW-0449">Lipoprotein</keyword>
<keyword evidence="4" id="KW-0564">Palmitate</keyword>
<evidence type="ECO:0000313" key="8">
    <source>
        <dbReference type="Proteomes" id="UP000280091"/>
    </source>
</evidence>
<keyword evidence="3" id="KW-0472">Membrane</keyword>
<gene>
    <name evidence="7" type="ORF">BC952_1334</name>
</gene>
<dbReference type="RefSeq" id="WP_121364700.1">
    <property type="nucleotide sequence ID" value="NZ_RBXA01000001.1"/>
</dbReference>
<dbReference type="InterPro" id="IPR011250">
    <property type="entry name" value="OMP/PagP_B-barrel"/>
</dbReference>
<dbReference type="GO" id="GO:0030288">
    <property type="term" value="C:outer membrane-bounded periplasmic space"/>
    <property type="evidence" value="ECO:0007669"/>
    <property type="project" value="InterPro"/>
</dbReference>
<evidence type="ECO:0000256" key="4">
    <source>
        <dbReference type="ARBA" id="ARBA00023139"/>
    </source>
</evidence>
<sequence length="458" mass="51182">MNKKPTIILLLVFLFSSCAAYFNQPVGIEKAIYGENTPATSSLLKLPKPKEPVVVGVYKFKDQTGQYKAIEQGSTFSTAVTQGATSILIKALGDSKWFVPIERENLGNLLNERNIIRSTRQEYAASSNTNESQLTPLLFAGVLLEGGIISYDSNIITGGFGARYFGTGASTRYRQDRISIYLRLVSTSNGKILNTVYVSKTILSQSVDANLFKYVNIRRLLEVETGFTRNEPIQLAVTEAIEKAVEGLIVDGIKDNLWEVNATNIQVKNFLDSYTKEKDEADLALLYGRNQNEKRGRFGVELVGGATYMAGDYPDPVAKPMLRGAFKFFVTPNFNISASTNVFKLGNKNKLDVGYTSLDLNLEYLALPYDVLTPYFFVGTGTTFNSDYKNSSTKIQYGAGLEYLITNNFGFKLYGEHNLNFSDNIDYIVSGKRDDYYWRFGAGITYYFPHKSKIKTKK</sequence>
<dbReference type="PANTHER" id="PTHR41164:SF1">
    <property type="entry name" value="CURLI PRODUCTION ASSEMBLY_TRANSPORT COMPONENT CSGG"/>
    <property type="match status" value="1"/>
</dbReference>
<evidence type="ECO:0000256" key="2">
    <source>
        <dbReference type="ARBA" id="ARBA00022729"/>
    </source>
</evidence>
<name>A0A495S7M9_9FLAO</name>
<dbReference type="InterPro" id="IPR005534">
    <property type="entry name" value="Curli_assmbl/transp-comp_CsgG"/>
</dbReference>
<organism evidence="7 8">
    <name type="scientific">Flavobacterium limicola</name>
    <dbReference type="NCBI Taxonomy" id="180441"/>
    <lineage>
        <taxon>Bacteria</taxon>
        <taxon>Pseudomonadati</taxon>
        <taxon>Bacteroidota</taxon>
        <taxon>Flavobacteriia</taxon>
        <taxon>Flavobacteriales</taxon>
        <taxon>Flavobacteriaceae</taxon>
        <taxon>Flavobacterium</taxon>
    </lineage>
</organism>
<feature type="chain" id="PRO_5019828903" evidence="6">
    <location>
        <begin position="21"/>
        <end position="458"/>
    </location>
</feature>
<evidence type="ECO:0000256" key="5">
    <source>
        <dbReference type="ARBA" id="ARBA00023288"/>
    </source>
</evidence>
<dbReference type="OrthoDB" id="1110708at2"/>
<proteinExistence type="predicted"/>
<dbReference type="Gene3D" id="3.40.50.10610">
    <property type="entry name" value="ABC-type transport auxiliary lipoprotein component"/>
    <property type="match status" value="2"/>
</dbReference>
<evidence type="ECO:0000256" key="6">
    <source>
        <dbReference type="SAM" id="SignalP"/>
    </source>
</evidence>
<keyword evidence="8" id="KW-1185">Reference proteome</keyword>
<evidence type="ECO:0000256" key="3">
    <source>
        <dbReference type="ARBA" id="ARBA00023136"/>
    </source>
</evidence>
<dbReference type="PROSITE" id="PS51257">
    <property type="entry name" value="PROKAR_LIPOPROTEIN"/>
    <property type="match status" value="1"/>
</dbReference>